<protein>
    <submittedName>
        <fullName evidence="1">Uncharacterized protein</fullName>
    </submittedName>
</protein>
<dbReference type="EMBL" id="JAAIUW010000013">
    <property type="protein sequence ID" value="KAF7802616.1"/>
    <property type="molecule type" value="Genomic_DNA"/>
</dbReference>
<name>A0A834SG59_9FABA</name>
<organism evidence="1 2">
    <name type="scientific">Senna tora</name>
    <dbReference type="NCBI Taxonomy" id="362788"/>
    <lineage>
        <taxon>Eukaryota</taxon>
        <taxon>Viridiplantae</taxon>
        <taxon>Streptophyta</taxon>
        <taxon>Embryophyta</taxon>
        <taxon>Tracheophyta</taxon>
        <taxon>Spermatophyta</taxon>
        <taxon>Magnoliopsida</taxon>
        <taxon>eudicotyledons</taxon>
        <taxon>Gunneridae</taxon>
        <taxon>Pentapetalae</taxon>
        <taxon>rosids</taxon>
        <taxon>fabids</taxon>
        <taxon>Fabales</taxon>
        <taxon>Fabaceae</taxon>
        <taxon>Caesalpinioideae</taxon>
        <taxon>Cassia clade</taxon>
        <taxon>Senna</taxon>
    </lineage>
</organism>
<dbReference type="AlphaFoldDB" id="A0A834SG59"/>
<evidence type="ECO:0000313" key="1">
    <source>
        <dbReference type="EMBL" id="KAF7802616.1"/>
    </source>
</evidence>
<evidence type="ECO:0000313" key="2">
    <source>
        <dbReference type="Proteomes" id="UP000634136"/>
    </source>
</evidence>
<sequence>MPIPPVSVTFNIGVSQTDLVRGFPIPGVIAGTTTTVEKEPITNTYAYNGFKSQYVKWARK</sequence>
<gene>
    <name evidence="1" type="ORF">G2W53_041727</name>
</gene>
<keyword evidence="2" id="KW-1185">Reference proteome</keyword>
<reference evidence="1" key="1">
    <citation type="submission" date="2020-09" db="EMBL/GenBank/DDBJ databases">
        <title>Genome-Enabled Discovery of Anthraquinone Biosynthesis in Senna tora.</title>
        <authorList>
            <person name="Kang S.-H."/>
            <person name="Pandey R.P."/>
            <person name="Lee C.-M."/>
            <person name="Sim J.-S."/>
            <person name="Jeong J.-T."/>
            <person name="Choi B.-S."/>
            <person name="Jung M."/>
            <person name="Ginzburg D."/>
            <person name="Zhao K."/>
            <person name="Won S.Y."/>
            <person name="Oh T.-J."/>
            <person name="Yu Y."/>
            <person name="Kim N.-H."/>
            <person name="Lee O.R."/>
            <person name="Lee T.-H."/>
            <person name="Bashyal P."/>
            <person name="Kim T.-S."/>
            <person name="Lee W.-H."/>
            <person name="Kawkins C."/>
            <person name="Kim C.-K."/>
            <person name="Kim J.S."/>
            <person name="Ahn B.O."/>
            <person name="Rhee S.Y."/>
            <person name="Sohng J.K."/>
        </authorList>
    </citation>
    <scope>NUCLEOTIDE SEQUENCE</scope>
    <source>
        <tissue evidence="1">Leaf</tissue>
    </source>
</reference>
<accession>A0A834SG59</accession>
<dbReference type="Proteomes" id="UP000634136">
    <property type="component" value="Unassembled WGS sequence"/>
</dbReference>
<proteinExistence type="predicted"/>
<comment type="caution">
    <text evidence="1">The sequence shown here is derived from an EMBL/GenBank/DDBJ whole genome shotgun (WGS) entry which is preliminary data.</text>
</comment>